<keyword evidence="1" id="KW-0808">Transferase</keyword>
<dbReference type="InterPro" id="IPR033904">
    <property type="entry name" value="Trans_IPPS_HH"/>
</dbReference>
<dbReference type="PANTHER" id="PTHR31480">
    <property type="entry name" value="BIFUNCTIONAL LYCOPENE CYCLASE/PHYTOENE SYNTHASE"/>
    <property type="match status" value="1"/>
</dbReference>
<dbReference type="Proteomes" id="UP000015216">
    <property type="component" value="Plasmid unnamed"/>
</dbReference>
<dbReference type="InterPro" id="IPR019845">
    <property type="entry name" value="Squalene/phytoene_synthase_CS"/>
</dbReference>
<dbReference type="GO" id="GO:0051996">
    <property type="term" value="F:squalene synthase [NAD(P)H] activity"/>
    <property type="evidence" value="ECO:0007669"/>
    <property type="project" value="InterPro"/>
</dbReference>
<dbReference type="SUPFAM" id="SSF48576">
    <property type="entry name" value="Terpenoid synthases"/>
    <property type="match status" value="1"/>
</dbReference>
<dbReference type="CDD" id="cd00683">
    <property type="entry name" value="Trans_IPPS_HH"/>
    <property type="match status" value="1"/>
</dbReference>
<evidence type="ECO:0000256" key="1">
    <source>
        <dbReference type="ARBA" id="ARBA00022679"/>
    </source>
</evidence>
<dbReference type="OrthoDB" id="9807580at2"/>
<keyword evidence="2" id="KW-0472">Membrane</keyword>
<dbReference type="InterPro" id="IPR002060">
    <property type="entry name" value="Squ/phyt_synthse"/>
</dbReference>
<dbReference type="SFLD" id="SFLDS00005">
    <property type="entry name" value="Isoprenoid_Synthase_Type_I"/>
    <property type="match status" value="1"/>
</dbReference>
<dbReference type="Gene3D" id="1.10.600.10">
    <property type="entry name" value="Farnesyl Diphosphate Synthase"/>
    <property type="match status" value="1"/>
</dbReference>
<dbReference type="PATRIC" id="fig|669502.6.peg.374"/>
<dbReference type="SFLD" id="SFLDG01212">
    <property type="entry name" value="Phytoene_synthase_like"/>
    <property type="match status" value="1"/>
</dbReference>
<dbReference type="KEGG" id="ssdc:SSDC_01999"/>
<dbReference type="AlphaFoldDB" id="S5R4F0"/>
<name>S5R4F0_9PROT</name>
<accession>S5R4F0</accession>
<dbReference type="InterPro" id="IPR044843">
    <property type="entry name" value="Trans_IPPS_bact-type"/>
</dbReference>
<dbReference type="GO" id="GO:0004311">
    <property type="term" value="F:geranylgeranyl diphosphate synthase activity"/>
    <property type="evidence" value="ECO:0007669"/>
    <property type="project" value="InterPro"/>
</dbReference>
<keyword evidence="2" id="KW-1133">Transmembrane helix</keyword>
<organism evidence="3 4">
    <name type="scientific">Candidatus Profftella armatura</name>
    <dbReference type="NCBI Taxonomy" id="669502"/>
    <lineage>
        <taxon>Bacteria</taxon>
        <taxon>Pseudomonadati</taxon>
        <taxon>Pseudomonadota</taxon>
        <taxon>Betaproteobacteria</taxon>
        <taxon>Candidatus Profftella</taxon>
    </lineage>
</organism>
<keyword evidence="4" id="KW-1185">Reference proteome</keyword>
<feature type="transmembrane region" description="Helical" evidence="2">
    <location>
        <begin position="282"/>
        <end position="302"/>
    </location>
</feature>
<gene>
    <name evidence="3" type="primary">crtB</name>
    <name evidence="3" type="ORF">SSDC_01999</name>
</gene>
<sequence>MIDDSILKLANKIIKAGSKSFSSAIKLFDPVIRYKVLMLYAWCRYCDDVIDNQICGNRSKFLKKNVSMKHKLKILRIKTKRACIGFKMKEPAFLALQKIISIHSFPVHLLFEHLDGFEMDVMERTYITLDETLGYCYHVAGTIGLIIAHLIGVKEKDTLNCARNLGIAFQLTNISRDVIDDFYVGRCYLPLDWLRNEGLNKSNFVLAENRKKLFKVVTRILDIAEFYYSSSLVKLNTLPLRSTLAIVTSWSIYREIGIKIRKYKHKAWNKRQHTNFFEKLKIFLTIFFKLIISRIAISLNIYKKNFFKKFKKIFKK</sequence>
<geneLocation type="plasmid" evidence="3">
    <name>unnamed</name>
</geneLocation>
<keyword evidence="2" id="KW-0812">Transmembrane</keyword>
<keyword evidence="3" id="KW-0614">Plasmid</keyword>
<dbReference type="InterPro" id="IPR008949">
    <property type="entry name" value="Isoprenoid_synthase_dom_sf"/>
</dbReference>
<reference evidence="3 4" key="1">
    <citation type="journal article" date="2013" name="Curr. Biol.">
        <title>Defensive bacteriome symbiont with a drastically reduced genome.</title>
        <authorList>
            <person name="Nakabachi A."/>
            <person name="Ueoka R."/>
            <person name="Oshima K."/>
            <person name="Teta R."/>
            <person name="Mangoni A."/>
            <person name="Gurgui M."/>
            <person name="Oldham N.J."/>
            <person name="van Echten-Deckert G."/>
            <person name="Okamura K."/>
            <person name="Yamamoto K."/>
            <person name="Inoue H."/>
            <person name="Ohkuma M."/>
            <person name="Hongoh Y."/>
            <person name="Miyagishima S.Y."/>
            <person name="Hattori M."/>
            <person name="Piel J."/>
            <person name="Fukatsu T."/>
        </authorList>
    </citation>
    <scope>NUCLEOTIDE SEQUENCE [LARGE SCALE GENOMIC DNA]</scope>
    <source>
        <strain evidence="3 4">DC</strain>
        <plasmid evidence="4">Plasmid</plasmid>
    </source>
</reference>
<dbReference type="Pfam" id="PF00494">
    <property type="entry name" value="SQS_PSY"/>
    <property type="match status" value="1"/>
</dbReference>
<evidence type="ECO:0000256" key="2">
    <source>
        <dbReference type="SAM" id="Phobius"/>
    </source>
</evidence>
<evidence type="ECO:0000313" key="4">
    <source>
        <dbReference type="Proteomes" id="UP000015216"/>
    </source>
</evidence>
<dbReference type="SFLD" id="SFLDG01018">
    <property type="entry name" value="Squalene/Phytoene_Synthase_Lik"/>
    <property type="match status" value="1"/>
</dbReference>
<dbReference type="EMBL" id="CP003469">
    <property type="protein sequence ID" value="AGS07069.1"/>
    <property type="molecule type" value="Genomic_DNA"/>
</dbReference>
<dbReference type="HOGENOM" id="CLU_037269_1_1_4"/>
<protein>
    <submittedName>
        <fullName evidence="3">Phytoene synthase CrtB</fullName>
    </submittedName>
</protein>
<dbReference type="PROSITE" id="PS01045">
    <property type="entry name" value="SQUALEN_PHYTOEN_SYN_2"/>
    <property type="match status" value="1"/>
</dbReference>
<proteinExistence type="predicted"/>
<evidence type="ECO:0000313" key="3">
    <source>
        <dbReference type="EMBL" id="AGS07069.1"/>
    </source>
</evidence>
<dbReference type="GO" id="GO:0016117">
    <property type="term" value="P:carotenoid biosynthetic process"/>
    <property type="evidence" value="ECO:0007669"/>
    <property type="project" value="UniProtKB-ARBA"/>
</dbReference>